<keyword evidence="3" id="KW-0862">Zinc</keyword>
<sequence>MKEPEHNDKSAVATHKGGTGQRILRNGSSGVEVTDNLRHGYISCSEPDVRISKADSGIYDHLPHHRRTRFRSSCGRQSHHLNHPKKSECQSSTTSSSEACFIVDASSISKATKSGKEALPYLHHFEARYKFLSALEGDKQQLQRFYNACRGLSQQNSYVPVAPPDARPTPNPCFLISAKQLRSCSTTGRKTNSQPITYTLKCVSSAPPDARPTPNPSHIHSNVSAAPAPSHSPVPEDVQLAMAINASIQSALAEGVPIPNPQPVNLSTNTNGWAPSENTTTTTYNGWGQSSGAPPPSKVATTSDPFNGWSGVRPSSSSPHLHNSQLETPSVLPSAHEAPPTVTVPSAPPTVTVPSAPPLAEETFYPGPVQYPTIDSSQVDLSVPAAGSKAEPFDPKEDSSGGESSSCVICLDAPVEGACIPCGHMAGCMSCLNEIKGKKWGCPVCCANIDQVIRLYAV</sequence>
<feature type="compositionally biased region" description="Polar residues" evidence="5">
    <location>
        <begin position="313"/>
        <end position="328"/>
    </location>
</feature>
<evidence type="ECO:0000256" key="5">
    <source>
        <dbReference type="SAM" id="MobiDB-lite"/>
    </source>
</evidence>
<dbReference type="GO" id="GO:0061630">
    <property type="term" value="F:ubiquitin protein ligase activity"/>
    <property type="evidence" value="ECO:0007669"/>
    <property type="project" value="TreeGrafter"/>
</dbReference>
<dbReference type="Gramene" id="ONK70741">
    <property type="protein sequence ID" value="ONK70741"/>
    <property type="gene ID" value="A4U43_C04F1050"/>
</dbReference>
<dbReference type="Pfam" id="PF13920">
    <property type="entry name" value="zf-C3HC4_3"/>
    <property type="match status" value="1"/>
</dbReference>
<feature type="compositionally biased region" description="Low complexity" evidence="5">
    <location>
        <begin position="338"/>
        <end position="354"/>
    </location>
</feature>
<dbReference type="GO" id="GO:0008270">
    <property type="term" value="F:zinc ion binding"/>
    <property type="evidence" value="ECO:0007669"/>
    <property type="project" value="UniProtKB-KW"/>
</dbReference>
<accession>A0A5P1F209</accession>
<dbReference type="PANTHER" id="PTHR46858">
    <property type="entry name" value="OS05G0521000 PROTEIN"/>
    <property type="match status" value="1"/>
</dbReference>
<keyword evidence="1" id="KW-0479">Metal-binding</keyword>
<feature type="region of interest" description="Disordered" evidence="5">
    <location>
        <begin position="206"/>
        <end position="233"/>
    </location>
</feature>
<dbReference type="EMBL" id="CM007384">
    <property type="protein sequence ID" value="ONK70741.1"/>
    <property type="molecule type" value="Genomic_DNA"/>
</dbReference>
<protein>
    <recommendedName>
        <fullName evidence="6">RING-type domain-containing protein</fullName>
    </recommendedName>
</protein>
<feature type="compositionally biased region" description="Low complexity" evidence="5">
    <location>
        <begin position="220"/>
        <end position="233"/>
    </location>
</feature>
<evidence type="ECO:0000256" key="3">
    <source>
        <dbReference type="ARBA" id="ARBA00022833"/>
    </source>
</evidence>
<dbReference type="SUPFAM" id="SSF57850">
    <property type="entry name" value="RING/U-box"/>
    <property type="match status" value="1"/>
</dbReference>
<evidence type="ECO:0000259" key="6">
    <source>
        <dbReference type="PROSITE" id="PS50089"/>
    </source>
</evidence>
<reference evidence="8" key="1">
    <citation type="journal article" date="2017" name="Nat. Commun.">
        <title>The asparagus genome sheds light on the origin and evolution of a young Y chromosome.</title>
        <authorList>
            <person name="Harkess A."/>
            <person name="Zhou J."/>
            <person name="Xu C."/>
            <person name="Bowers J.E."/>
            <person name="Van der Hulst R."/>
            <person name="Ayyampalayam S."/>
            <person name="Mercati F."/>
            <person name="Riccardi P."/>
            <person name="McKain M.R."/>
            <person name="Kakrana A."/>
            <person name="Tang H."/>
            <person name="Ray J."/>
            <person name="Groenendijk J."/>
            <person name="Arikit S."/>
            <person name="Mathioni S.M."/>
            <person name="Nakano M."/>
            <person name="Shan H."/>
            <person name="Telgmann-Rauber A."/>
            <person name="Kanno A."/>
            <person name="Yue Z."/>
            <person name="Chen H."/>
            <person name="Li W."/>
            <person name="Chen Y."/>
            <person name="Xu X."/>
            <person name="Zhang Y."/>
            <person name="Luo S."/>
            <person name="Chen H."/>
            <person name="Gao J."/>
            <person name="Mao Z."/>
            <person name="Pires J.C."/>
            <person name="Luo M."/>
            <person name="Kudrna D."/>
            <person name="Wing R.A."/>
            <person name="Meyers B.C."/>
            <person name="Yi K."/>
            <person name="Kong H."/>
            <person name="Lavrijsen P."/>
            <person name="Sunseri F."/>
            <person name="Falavigna A."/>
            <person name="Ye Y."/>
            <person name="Leebens-Mack J.H."/>
            <person name="Chen G."/>
        </authorList>
    </citation>
    <scope>NUCLEOTIDE SEQUENCE [LARGE SCALE GENOMIC DNA]</scope>
    <source>
        <strain evidence="8">cv. DH0086</strain>
    </source>
</reference>
<feature type="region of interest" description="Disordered" evidence="5">
    <location>
        <begin position="267"/>
        <end position="359"/>
    </location>
</feature>
<feature type="region of interest" description="Disordered" evidence="5">
    <location>
        <begin position="1"/>
        <end position="26"/>
    </location>
</feature>
<evidence type="ECO:0000313" key="8">
    <source>
        <dbReference type="Proteomes" id="UP000243459"/>
    </source>
</evidence>
<dbReference type="PANTHER" id="PTHR46858:SF7">
    <property type="entry name" value="RING-TYPE DOMAIN-CONTAINING PROTEIN"/>
    <property type="match status" value="1"/>
</dbReference>
<dbReference type="InterPro" id="IPR001841">
    <property type="entry name" value="Znf_RING"/>
</dbReference>
<organism evidence="7 8">
    <name type="scientific">Asparagus officinalis</name>
    <name type="common">Garden asparagus</name>
    <dbReference type="NCBI Taxonomy" id="4686"/>
    <lineage>
        <taxon>Eukaryota</taxon>
        <taxon>Viridiplantae</taxon>
        <taxon>Streptophyta</taxon>
        <taxon>Embryophyta</taxon>
        <taxon>Tracheophyta</taxon>
        <taxon>Spermatophyta</taxon>
        <taxon>Magnoliopsida</taxon>
        <taxon>Liliopsida</taxon>
        <taxon>Asparagales</taxon>
        <taxon>Asparagaceae</taxon>
        <taxon>Asparagoideae</taxon>
        <taxon>Asparagus</taxon>
    </lineage>
</organism>
<evidence type="ECO:0000256" key="2">
    <source>
        <dbReference type="ARBA" id="ARBA00022771"/>
    </source>
</evidence>
<feature type="region of interest" description="Disordered" evidence="5">
    <location>
        <begin position="71"/>
        <end position="92"/>
    </location>
</feature>
<proteinExistence type="predicted"/>
<gene>
    <name evidence="7" type="ORF">A4U43_C04F1050</name>
</gene>
<keyword evidence="8" id="KW-1185">Reference proteome</keyword>
<evidence type="ECO:0000256" key="1">
    <source>
        <dbReference type="ARBA" id="ARBA00022723"/>
    </source>
</evidence>
<feature type="domain" description="RING-type" evidence="6">
    <location>
        <begin position="407"/>
        <end position="445"/>
    </location>
</feature>
<keyword evidence="2 4" id="KW-0863">Zinc-finger</keyword>
<dbReference type="Gene3D" id="3.30.40.10">
    <property type="entry name" value="Zinc/RING finger domain, C3HC4 (zinc finger)"/>
    <property type="match status" value="1"/>
</dbReference>
<feature type="compositionally biased region" description="Polar residues" evidence="5">
    <location>
        <begin position="267"/>
        <end position="292"/>
    </location>
</feature>
<dbReference type="SMART" id="SM00184">
    <property type="entry name" value="RING"/>
    <property type="match status" value="1"/>
</dbReference>
<dbReference type="Proteomes" id="UP000243459">
    <property type="component" value="Chromosome 4"/>
</dbReference>
<dbReference type="AlphaFoldDB" id="A0A5P1F209"/>
<evidence type="ECO:0000256" key="4">
    <source>
        <dbReference type="PROSITE-ProRule" id="PRU00175"/>
    </source>
</evidence>
<dbReference type="GO" id="GO:0016567">
    <property type="term" value="P:protein ubiquitination"/>
    <property type="evidence" value="ECO:0007669"/>
    <property type="project" value="TreeGrafter"/>
</dbReference>
<evidence type="ECO:0000313" key="7">
    <source>
        <dbReference type="EMBL" id="ONK70741.1"/>
    </source>
</evidence>
<dbReference type="PROSITE" id="PS50089">
    <property type="entry name" value="ZF_RING_2"/>
    <property type="match status" value="1"/>
</dbReference>
<dbReference type="InterPro" id="IPR013083">
    <property type="entry name" value="Znf_RING/FYVE/PHD"/>
</dbReference>
<dbReference type="CDD" id="cd23129">
    <property type="entry name" value="RING-HC_XBAT35-like"/>
    <property type="match status" value="1"/>
</dbReference>
<name>A0A5P1F209_ASPOF</name>